<dbReference type="Pfam" id="PF20260">
    <property type="entry name" value="PUA_4"/>
    <property type="match status" value="1"/>
</dbReference>
<feature type="domain" description="Ribosomal RNA small subunit methyltransferase E methyltransferase" evidence="11">
    <location>
        <begin position="77"/>
        <end position="228"/>
    </location>
</feature>
<evidence type="ECO:0000259" key="11">
    <source>
        <dbReference type="Pfam" id="PF04452"/>
    </source>
</evidence>
<evidence type="ECO:0000256" key="4">
    <source>
        <dbReference type="ARBA" id="ARBA00022552"/>
    </source>
</evidence>
<dbReference type="SUPFAM" id="SSF88697">
    <property type="entry name" value="PUA domain-like"/>
    <property type="match status" value="1"/>
</dbReference>
<accession>A0A532V3P6</accession>
<evidence type="ECO:0000256" key="6">
    <source>
        <dbReference type="ARBA" id="ARBA00022679"/>
    </source>
</evidence>
<dbReference type="PANTHER" id="PTHR30027">
    <property type="entry name" value="RIBOSOMAL RNA SMALL SUBUNIT METHYLTRANSFERASE E"/>
    <property type="match status" value="1"/>
</dbReference>
<comment type="subcellular location">
    <subcellularLocation>
        <location evidence="1 10">Cytoplasm</location>
    </subcellularLocation>
</comment>
<keyword evidence="5 10" id="KW-0489">Methyltransferase</keyword>
<dbReference type="Pfam" id="PF04452">
    <property type="entry name" value="Methyltrans_RNA"/>
    <property type="match status" value="1"/>
</dbReference>
<dbReference type="GO" id="GO:0005737">
    <property type="term" value="C:cytoplasm"/>
    <property type="evidence" value="ECO:0007669"/>
    <property type="project" value="UniProtKB-SubCell"/>
</dbReference>
<proteinExistence type="inferred from homology"/>
<keyword evidence="3 10" id="KW-0963">Cytoplasm</keyword>
<dbReference type="EC" id="2.1.1.193" evidence="10"/>
<dbReference type="EMBL" id="NJBN01000002">
    <property type="protein sequence ID" value="TKJ41836.1"/>
    <property type="molecule type" value="Genomic_DNA"/>
</dbReference>
<evidence type="ECO:0000256" key="9">
    <source>
        <dbReference type="ARBA" id="ARBA00047944"/>
    </source>
</evidence>
<keyword evidence="6 10" id="KW-0808">Transferase</keyword>
<dbReference type="InterPro" id="IPR015947">
    <property type="entry name" value="PUA-like_sf"/>
</dbReference>
<dbReference type="AlphaFoldDB" id="A0A532V3P6"/>
<reference evidence="13 14" key="1">
    <citation type="submission" date="2017-06" db="EMBL/GenBank/DDBJ databases">
        <title>Novel microbial phyla capable of carbon fixation and sulfur reduction in deep-sea sediments.</title>
        <authorList>
            <person name="Huang J."/>
            <person name="Baker B."/>
            <person name="Wang Y."/>
        </authorList>
    </citation>
    <scope>NUCLEOTIDE SEQUENCE [LARGE SCALE GENOMIC DNA]</scope>
    <source>
        <strain evidence="13">B3_LCP</strain>
    </source>
</reference>
<evidence type="ECO:0000256" key="5">
    <source>
        <dbReference type="ARBA" id="ARBA00022603"/>
    </source>
</evidence>
<evidence type="ECO:0000313" key="14">
    <source>
        <dbReference type="Proteomes" id="UP000319619"/>
    </source>
</evidence>
<evidence type="ECO:0000256" key="1">
    <source>
        <dbReference type="ARBA" id="ARBA00004496"/>
    </source>
</evidence>
<evidence type="ECO:0000313" key="13">
    <source>
        <dbReference type="EMBL" id="TKJ41836.1"/>
    </source>
</evidence>
<name>A0A532V3P6_UNCL8</name>
<dbReference type="SUPFAM" id="SSF75217">
    <property type="entry name" value="alpha/beta knot"/>
    <property type="match status" value="1"/>
</dbReference>
<comment type="similarity">
    <text evidence="2 10">Belongs to the RNA methyltransferase RsmE family.</text>
</comment>
<comment type="caution">
    <text evidence="13">The sequence shown here is derived from an EMBL/GenBank/DDBJ whole genome shotgun (WGS) entry which is preliminary data.</text>
</comment>
<dbReference type="InterPro" id="IPR006700">
    <property type="entry name" value="RsmE"/>
</dbReference>
<dbReference type="GO" id="GO:0070475">
    <property type="term" value="P:rRNA base methylation"/>
    <property type="evidence" value="ECO:0007669"/>
    <property type="project" value="TreeGrafter"/>
</dbReference>
<feature type="domain" description="Ribosomal RNA small subunit methyltransferase E PUA-like" evidence="12">
    <location>
        <begin position="24"/>
        <end position="62"/>
    </location>
</feature>
<evidence type="ECO:0000256" key="2">
    <source>
        <dbReference type="ARBA" id="ARBA00005528"/>
    </source>
</evidence>
<comment type="function">
    <text evidence="8 10">Specifically methylates the N3 position of the uracil ring of uridine 1498 (m3U1498) in 16S rRNA. Acts on the fully assembled 30S ribosomal subunit.</text>
</comment>
<dbReference type="Proteomes" id="UP000319619">
    <property type="component" value="Unassembled WGS sequence"/>
</dbReference>
<dbReference type="InterPro" id="IPR046886">
    <property type="entry name" value="RsmE_MTase_dom"/>
</dbReference>
<evidence type="ECO:0000256" key="10">
    <source>
        <dbReference type="PIRNR" id="PIRNR015601"/>
    </source>
</evidence>
<dbReference type="InterPro" id="IPR029026">
    <property type="entry name" value="tRNA_m1G_MTases_N"/>
</dbReference>
<keyword evidence="4 10" id="KW-0698">rRNA processing</keyword>
<protein>
    <recommendedName>
        <fullName evidence="10">Ribosomal RNA small subunit methyltransferase E</fullName>
        <ecNumber evidence="10">2.1.1.193</ecNumber>
    </recommendedName>
</protein>
<dbReference type="InterPro" id="IPR029028">
    <property type="entry name" value="Alpha/beta_knot_MTases"/>
</dbReference>
<evidence type="ECO:0000259" key="12">
    <source>
        <dbReference type="Pfam" id="PF20260"/>
    </source>
</evidence>
<dbReference type="PIRSF" id="PIRSF015601">
    <property type="entry name" value="MTase_slr0722"/>
    <property type="match status" value="1"/>
</dbReference>
<dbReference type="GO" id="GO:0070042">
    <property type="term" value="F:rRNA (uridine-N3-)-methyltransferase activity"/>
    <property type="evidence" value="ECO:0007669"/>
    <property type="project" value="TreeGrafter"/>
</dbReference>
<evidence type="ECO:0000256" key="7">
    <source>
        <dbReference type="ARBA" id="ARBA00022691"/>
    </source>
</evidence>
<dbReference type="InterPro" id="IPR046887">
    <property type="entry name" value="RsmE_PUA-like"/>
</dbReference>
<dbReference type="NCBIfam" id="TIGR00046">
    <property type="entry name" value="RsmE family RNA methyltransferase"/>
    <property type="match status" value="1"/>
</dbReference>
<comment type="catalytic activity">
    <reaction evidence="9 10">
        <text>uridine(1498) in 16S rRNA + S-adenosyl-L-methionine = N(3)-methyluridine(1498) in 16S rRNA + S-adenosyl-L-homocysteine + H(+)</text>
        <dbReference type="Rhea" id="RHEA:42920"/>
        <dbReference type="Rhea" id="RHEA-COMP:10283"/>
        <dbReference type="Rhea" id="RHEA-COMP:10284"/>
        <dbReference type="ChEBI" id="CHEBI:15378"/>
        <dbReference type="ChEBI" id="CHEBI:57856"/>
        <dbReference type="ChEBI" id="CHEBI:59789"/>
        <dbReference type="ChEBI" id="CHEBI:65315"/>
        <dbReference type="ChEBI" id="CHEBI:74502"/>
        <dbReference type="EC" id="2.1.1.193"/>
    </reaction>
</comment>
<dbReference type="Gene3D" id="3.40.1280.10">
    <property type="match status" value="1"/>
</dbReference>
<sequence>MRHQFTFYIDPSAISGDEVYFNSGETHHIRNVLRLQNGQEIIATDGTGWEFHIILQDPDKEHQRGKIVKREILEETPPLPVSITIPCLKGERWLFAVEIACELGVQKIIPVNFVLSQAKWTETRLQKAKKKAIECLKQSGGAFLTQVEEPDDLTGVLQRNSSTEIWFAHQKGRQNSVIRADTLIIVGPESGLDDSEVKILTDLNARSFYLGSRRLRSEIAVAAVLGQISSNFMNTK</sequence>
<keyword evidence="7 10" id="KW-0949">S-adenosyl-L-methionine</keyword>
<evidence type="ECO:0000256" key="3">
    <source>
        <dbReference type="ARBA" id="ARBA00022490"/>
    </source>
</evidence>
<dbReference type="PANTHER" id="PTHR30027:SF3">
    <property type="entry name" value="16S RRNA (URACIL(1498)-N(3))-METHYLTRANSFERASE"/>
    <property type="match status" value="1"/>
</dbReference>
<evidence type="ECO:0000256" key="8">
    <source>
        <dbReference type="ARBA" id="ARBA00025699"/>
    </source>
</evidence>
<organism evidence="13 14">
    <name type="scientific">candidate division LCP-89 bacterium B3_LCP</name>
    <dbReference type="NCBI Taxonomy" id="2012998"/>
    <lineage>
        <taxon>Bacteria</taxon>
        <taxon>Pseudomonadati</taxon>
        <taxon>Bacteria division LCP-89</taxon>
    </lineage>
</organism>
<gene>
    <name evidence="13" type="ORF">CEE37_04515</name>
</gene>